<evidence type="ECO:0000313" key="9">
    <source>
        <dbReference type="Proteomes" id="UP000244989"/>
    </source>
</evidence>
<comment type="caution">
    <text evidence="8">The sequence shown here is derived from an EMBL/GenBank/DDBJ whole genome shotgun (WGS) entry which is preliminary data.</text>
</comment>
<reference evidence="9" key="1">
    <citation type="submission" date="2018-04" db="EMBL/GenBank/DDBJ databases">
        <authorList>
            <person name="Liu S."/>
            <person name="Wang Z."/>
            <person name="Li J."/>
        </authorList>
    </citation>
    <scope>NUCLEOTIDE SEQUENCE [LARGE SCALE GENOMIC DNA]</scope>
    <source>
        <strain evidence="9">2189</strain>
    </source>
</reference>
<protein>
    <submittedName>
        <fullName evidence="8">Deoxyribodipyrimidine photo-lyase</fullName>
    </submittedName>
</protein>
<dbReference type="Pfam" id="PF03441">
    <property type="entry name" value="FAD_binding_7"/>
    <property type="match status" value="1"/>
</dbReference>
<dbReference type="PROSITE" id="PS00691">
    <property type="entry name" value="DNA_PHOTOLYASES_1_2"/>
    <property type="match status" value="1"/>
</dbReference>
<dbReference type="InterPro" id="IPR002081">
    <property type="entry name" value="Cryptochrome/DNA_photolyase_1"/>
</dbReference>
<dbReference type="GO" id="GO:0009416">
    <property type="term" value="P:response to light stimulus"/>
    <property type="evidence" value="ECO:0007669"/>
    <property type="project" value="TreeGrafter"/>
</dbReference>
<dbReference type="KEGG" id="cyz:C3B44_04250"/>
<feature type="binding site" evidence="4">
    <location>
        <position position="212"/>
    </location>
    <ligand>
        <name>FAD</name>
        <dbReference type="ChEBI" id="CHEBI:57692"/>
    </ligand>
</feature>
<gene>
    <name evidence="8" type="ORF">DF222_06925</name>
</gene>
<dbReference type="InterPro" id="IPR036134">
    <property type="entry name" value="Crypto/Photolyase_FAD-like_sf"/>
</dbReference>
<evidence type="ECO:0000256" key="3">
    <source>
        <dbReference type="ARBA" id="ARBA00022991"/>
    </source>
</evidence>
<dbReference type="Pfam" id="PF00875">
    <property type="entry name" value="DNA_photolyase"/>
    <property type="match status" value="1"/>
</dbReference>
<feature type="binding site" evidence="4">
    <location>
        <begin position="224"/>
        <end position="228"/>
    </location>
    <ligand>
        <name>FAD</name>
        <dbReference type="ChEBI" id="CHEBI:57692"/>
    </ligand>
</feature>
<keyword evidence="1 4" id="KW-0285">Flavoprotein</keyword>
<organism evidence="8 9">
    <name type="scientific">Corynebacterium yudongzhengii</name>
    <dbReference type="NCBI Taxonomy" id="2080740"/>
    <lineage>
        <taxon>Bacteria</taxon>
        <taxon>Bacillati</taxon>
        <taxon>Actinomycetota</taxon>
        <taxon>Actinomycetes</taxon>
        <taxon>Mycobacteriales</taxon>
        <taxon>Corynebacteriaceae</taxon>
        <taxon>Corynebacterium</taxon>
    </lineage>
</organism>
<dbReference type="InterPro" id="IPR014729">
    <property type="entry name" value="Rossmann-like_a/b/a_fold"/>
</dbReference>
<dbReference type="PRINTS" id="PR00147">
    <property type="entry name" value="DNAPHOTLYASE"/>
</dbReference>
<feature type="site" description="Electron transfer via tryptophanyl radical" evidence="5">
    <location>
        <position position="365"/>
    </location>
</feature>
<dbReference type="PANTHER" id="PTHR11455:SF9">
    <property type="entry name" value="CRYPTOCHROME CIRCADIAN CLOCK 5 ISOFORM X1"/>
    <property type="match status" value="1"/>
</dbReference>
<dbReference type="InterPro" id="IPR036155">
    <property type="entry name" value="Crypto/Photolyase_N_sf"/>
</dbReference>
<dbReference type="OrthoDB" id="9772484at2"/>
<dbReference type="Gene3D" id="1.25.40.80">
    <property type="match status" value="1"/>
</dbReference>
<dbReference type="Gene3D" id="3.40.50.620">
    <property type="entry name" value="HUPs"/>
    <property type="match status" value="1"/>
</dbReference>
<evidence type="ECO:0000313" key="8">
    <source>
        <dbReference type="EMBL" id="PWC01523.1"/>
    </source>
</evidence>
<feature type="domain" description="Photolyase/cryptochrome alpha/beta" evidence="7">
    <location>
        <begin position="3"/>
        <end position="123"/>
    </location>
</feature>
<feature type="site" description="Electron transfer via tryptophanyl radical" evidence="5">
    <location>
        <position position="284"/>
    </location>
</feature>
<dbReference type="EMBL" id="QEEZ01000011">
    <property type="protein sequence ID" value="PWC01523.1"/>
    <property type="molecule type" value="Genomic_DNA"/>
</dbReference>
<dbReference type="GO" id="GO:0003904">
    <property type="term" value="F:deoxyribodipyrimidine photo-lyase activity"/>
    <property type="evidence" value="ECO:0007669"/>
    <property type="project" value="TreeGrafter"/>
</dbReference>
<sequence length="437" mass="50792">MPGRHLLWLRDDLRLHDNNALAALAGTDITALYIVESTARPLGAASRWWLHHSLNALAKDLADFDIPLYVRAGDPREIISSFQPRTLAFHRRYHQPLQEIDEEISASLKASGTTVHAVEGFLLGEPDEVLTTNGTYYRVFTPFSRRLAEHIDPTPPLGAPTVRGEGVRLERTRAEIDEHLPLEPWSDKLNQHWTPGEKGAHIALKRFDPADYEHDRDIPARRGTSRLSPHLRFGEIAPQRVWHDVDDPGFRRQLMWRDFAWHRLHHRPHLRTENVRSEFNRFPWRWPKDPGAAEDLRAWQRGETGIALVDAGMRELWATGYQHNRVRMITASFLTKNLRLHWRLGEQWFWDTLVDADDASNPFNWQWVAGCGDDAAPYFRIFNPVTQARRFDRDERYRRRWAPEFFDGAESEAPEPIVDLRESRAEALAAYDLIKRS</sequence>
<dbReference type="GO" id="GO:0003677">
    <property type="term" value="F:DNA binding"/>
    <property type="evidence" value="ECO:0007669"/>
    <property type="project" value="TreeGrafter"/>
</dbReference>
<dbReference type="GO" id="GO:0006139">
    <property type="term" value="P:nucleobase-containing compound metabolic process"/>
    <property type="evidence" value="ECO:0007669"/>
    <property type="project" value="UniProtKB-ARBA"/>
</dbReference>
<dbReference type="InterPro" id="IPR006050">
    <property type="entry name" value="DNA_photolyase_N"/>
</dbReference>
<name>A0A2U1T6C8_9CORY</name>
<dbReference type="InterPro" id="IPR005101">
    <property type="entry name" value="Cryptochr/Photolyase_FAD-bd"/>
</dbReference>
<accession>A0A2U1T6C8</accession>
<feature type="binding site" evidence="4">
    <location>
        <position position="250"/>
    </location>
    <ligand>
        <name>FAD</name>
        <dbReference type="ChEBI" id="CHEBI:57692"/>
    </ligand>
</feature>
<dbReference type="AlphaFoldDB" id="A0A2U1T6C8"/>
<keyword evidence="8" id="KW-0456">Lyase</keyword>
<evidence type="ECO:0000259" key="7">
    <source>
        <dbReference type="PROSITE" id="PS51645"/>
    </source>
</evidence>
<comment type="cofactor">
    <cofactor evidence="4">
        <name>FAD</name>
        <dbReference type="ChEBI" id="CHEBI:57692"/>
    </cofactor>
    <text evidence="4">Binds 1 FAD per subunit.</text>
</comment>
<dbReference type="Gene3D" id="1.10.579.10">
    <property type="entry name" value="DNA Cyclobutane Dipyrimidine Photolyase, subunit A, domain 3"/>
    <property type="match status" value="1"/>
</dbReference>
<evidence type="ECO:0000256" key="5">
    <source>
        <dbReference type="PIRSR" id="PIRSR602081-2"/>
    </source>
</evidence>
<dbReference type="SUPFAM" id="SSF52425">
    <property type="entry name" value="Cryptochrome/photolyase, N-terminal domain"/>
    <property type="match status" value="1"/>
</dbReference>
<dbReference type="GO" id="GO:0071949">
    <property type="term" value="F:FAD binding"/>
    <property type="evidence" value="ECO:0007669"/>
    <property type="project" value="TreeGrafter"/>
</dbReference>
<keyword evidence="3 6" id="KW-0157">Chromophore</keyword>
<keyword evidence="2 4" id="KW-0274">FAD</keyword>
<keyword evidence="9" id="KW-1185">Reference proteome</keyword>
<dbReference type="GO" id="GO:0006950">
    <property type="term" value="P:response to stress"/>
    <property type="evidence" value="ECO:0007669"/>
    <property type="project" value="UniProtKB-ARBA"/>
</dbReference>
<dbReference type="RefSeq" id="WP_108431291.1">
    <property type="nucleotide sequence ID" value="NZ_CP026947.1"/>
</dbReference>
<dbReference type="PROSITE" id="PS51645">
    <property type="entry name" value="PHR_CRY_ALPHA_BETA"/>
    <property type="match status" value="1"/>
</dbReference>
<evidence type="ECO:0000256" key="1">
    <source>
        <dbReference type="ARBA" id="ARBA00022630"/>
    </source>
</evidence>
<feature type="site" description="Electron transfer via tryptophanyl radical" evidence="5">
    <location>
        <position position="342"/>
    </location>
</feature>
<evidence type="ECO:0000256" key="4">
    <source>
        <dbReference type="PIRSR" id="PIRSR602081-1"/>
    </source>
</evidence>
<dbReference type="Proteomes" id="UP000244989">
    <property type="component" value="Unassembled WGS sequence"/>
</dbReference>
<dbReference type="InterPro" id="IPR018394">
    <property type="entry name" value="DNA_photolyase_1_CS_C"/>
</dbReference>
<dbReference type="SUPFAM" id="SSF48173">
    <property type="entry name" value="Cryptochrome/photolyase FAD-binding domain"/>
    <property type="match status" value="1"/>
</dbReference>
<dbReference type="PANTHER" id="PTHR11455">
    <property type="entry name" value="CRYPTOCHROME"/>
    <property type="match status" value="1"/>
</dbReference>
<comment type="similarity">
    <text evidence="6">Belongs to the DNA photolyase family.</text>
</comment>
<feature type="binding site" evidence="4">
    <location>
        <begin position="355"/>
        <end position="357"/>
    </location>
    <ligand>
        <name>FAD</name>
        <dbReference type="ChEBI" id="CHEBI:57692"/>
    </ligand>
</feature>
<proteinExistence type="inferred from homology"/>
<evidence type="ECO:0000256" key="2">
    <source>
        <dbReference type="ARBA" id="ARBA00022827"/>
    </source>
</evidence>
<evidence type="ECO:0000256" key="6">
    <source>
        <dbReference type="RuleBase" id="RU004182"/>
    </source>
</evidence>